<dbReference type="HOGENOM" id="CLU_026791_1_0_1"/>
<feature type="domain" description="RRM" evidence="4">
    <location>
        <begin position="281"/>
        <end position="359"/>
    </location>
</feature>
<evidence type="ECO:0000256" key="1">
    <source>
        <dbReference type="ARBA" id="ARBA00022884"/>
    </source>
</evidence>
<evidence type="ECO:0000256" key="3">
    <source>
        <dbReference type="SAM" id="MobiDB-lite"/>
    </source>
</evidence>
<dbReference type="Proteomes" id="UP000007241">
    <property type="component" value="Unassembled WGS sequence"/>
</dbReference>
<dbReference type="GO" id="GO:0097010">
    <property type="term" value="P:eukaryotic translation initiation factor 4F complex assembly"/>
    <property type="evidence" value="ECO:0000318"/>
    <property type="project" value="GO_Central"/>
</dbReference>
<dbReference type="EMBL" id="GL882885">
    <property type="protein sequence ID" value="EGF79636.1"/>
    <property type="molecule type" value="Genomic_DNA"/>
</dbReference>
<dbReference type="PANTHER" id="PTHR48025:SF1">
    <property type="entry name" value="RRM DOMAIN-CONTAINING PROTEIN"/>
    <property type="match status" value="1"/>
</dbReference>
<feature type="domain" description="RRM" evidence="4">
    <location>
        <begin position="183"/>
        <end position="260"/>
    </location>
</feature>
<dbReference type="PROSITE" id="PS50102">
    <property type="entry name" value="RRM"/>
    <property type="match status" value="2"/>
</dbReference>
<dbReference type="InterPro" id="IPR012677">
    <property type="entry name" value="Nucleotide-bd_a/b_plait_sf"/>
</dbReference>
<dbReference type="OMA" id="EIRIVMN"/>
<feature type="compositionally biased region" description="Acidic residues" evidence="3">
    <location>
        <begin position="124"/>
        <end position="154"/>
    </location>
</feature>
<feature type="compositionally biased region" description="Acidic residues" evidence="3">
    <location>
        <begin position="73"/>
        <end position="83"/>
    </location>
</feature>
<dbReference type="GeneID" id="18237422"/>
<dbReference type="Gene3D" id="3.30.70.330">
    <property type="match status" value="2"/>
</dbReference>
<feature type="compositionally biased region" description="Basic and acidic residues" evidence="3">
    <location>
        <begin position="155"/>
        <end position="179"/>
    </location>
</feature>
<dbReference type="InParanoid" id="F4P4J3"/>
<dbReference type="GO" id="GO:0033592">
    <property type="term" value="F:RNA strand annealing activity"/>
    <property type="evidence" value="ECO:0000318"/>
    <property type="project" value="GO_Central"/>
</dbReference>
<dbReference type="PANTHER" id="PTHR48025">
    <property type="entry name" value="OS02G0815200 PROTEIN"/>
    <property type="match status" value="1"/>
</dbReference>
<dbReference type="SUPFAM" id="SSF54928">
    <property type="entry name" value="RNA-binding domain, RBD"/>
    <property type="match status" value="2"/>
</dbReference>
<dbReference type="STRING" id="684364.F4P4J3"/>
<dbReference type="InterPro" id="IPR035979">
    <property type="entry name" value="RBD_domain_sf"/>
</dbReference>
<name>F4P4J3_BATDJ</name>
<evidence type="ECO:0000313" key="6">
    <source>
        <dbReference type="Proteomes" id="UP000007241"/>
    </source>
</evidence>
<feature type="region of interest" description="Disordered" evidence="3">
    <location>
        <begin position="360"/>
        <end position="431"/>
    </location>
</feature>
<evidence type="ECO:0000259" key="4">
    <source>
        <dbReference type="PROSITE" id="PS50102"/>
    </source>
</evidence>
<feature type="compositionally biased region" description="Gly residues" evidence="3">
    <location>
        <begin position="361"/>
        <end position="419"/>
    </location>
</feature>
<keyword evidence="6" id="KW-1185">Reference proteome</keyword>
<dbReference type="GO" id="GO:0043024">
    <property type="term" value="F:ribosomal small subunit binding"/>
    <property type="evidence" value="ECO:0000318"/>
    <property type="project" value="GO_Central"/>
</dbReference>
<organism evidence="5 6">
    <name type="scientific">Batrachochytrium dendrobatidis (strain JAM81 / FGSC 10211)</name>
    <name type="common">Frog chytrid fungus</name>
    <dbReference type="NCBI Taxonomy" id="684364"/>
    <lineage>
        <taxon>Eukaryota</taxon>
        <taxon>Fungi</taxon>
        <taxon>Fungi incertae sedis</taxon>
        <taxon>Chytridiomycota</taxon>
        <taxon>Chytridiomycota incertae sedis</taxon>
        <taxon>Chytridiomycetes</taxon>
        <taxon>Rhizophydiales</taxon>
        <taxon>Rhizophydiales incertae sedis</taxon>
        <taxon>Batrachochytrium</taxon>
    </lineage>
</organism>
<dbReference type="RefSeq" id="XP_006679392.1">
    <property type="nucleotide sequence ID" value="XM_006679329.1"/>
</dbReference>
<dbReference type="InterPro" id="IPR050502">
    <property type="entry name" value="Euk_RNA-bind_prot"/>
</dbReference>
<feature type="compositionally biased region" description="Low complexity" evidence="3">
    <location>
        <begin position="20"/>
        <end position="44"/>
    </location>
</feature>
<evidence type="ECO:0000313" key="5">
    <source>
        <dbReference type="EMBL" id="EGF79636.1"/>
    </source>
</evidence>
<dbReference type="OrthoDB" id="439808at2759"/>
<proteinExistence type="predicted"/>
<keyword evidence="1 2" id="KW-0694">RNA-binding</keyword>
<dbReference type="AlphaFoldDB" id="F4P4J3"/>
<sequence>MGKEVSMKKSSKLTKKVSEKVAAVKSDPKPVKASTKVAKVSKAAAKVEKKVESSDSDSSDEEEVKAVKKDDSSDSDSSDEEEAAVEKSESSDEEVEEAKAEDSSSSSDEEEETSAVAEAKVDDSDSSSDEEEEEKAAEESAEGSDSSSDSEEETEAPKSKKRSADEAAEEPTKKPKTEEPVNSTVFVGNLSWNVDEEMLAATFADCGTVESARIITDKETGRAKGFGYVTFESADALTAAMALTGTELDGREIRVDVSTPKPPRDGNRQGRKEAPQSAPTTTLFLGNLSFNVTEDEIRESFSQYGQLVSVRFPTDRDTGAFKGFGYVEYGDVETAQKAVEGLNGVEIAGRSLRLDYAGGRDNAGGGGGGRGGRGGARGGRGGGGFGGGRGGGSRGGRGGGGFGGGRGGGRGGSRGGRGGFAKPAGTRTVFE</sequence>
<evidence type="ECO:0000256" key="2">
    <source>
        <dbReference type="PROSITE-ProRule" id="PRU00176"/>
    </source>
</evidence>
<dbReference type="GO" id="GO:0034057">
    <property type="term" value="F:RNA strand-exchange activity"/>
    <property type="evidence" value="ECO:0000318"/>
    <property type="project" value="GO_Central"/>
</dbReference>
<feature type="region of interest" description="Disordered" evidence="3">
    <location>
        <begin position="1"/>
        <end position="182"/>
    </location>
</feature>
<dbReference type="GO" id="GO:0005730">
    <property type="term" value="C:nucleolus"/>
    <property type="evidence" value="ECO:0000318"/>
    <property type="project" value="GO_Central"/>
</dbReference>
<accession>F4P4J3</accession>
<gene>
    <name evidence="5" type="ORF">BATDEDRAFT_19718</name>
</gene>
<dbReference type="GO" id="GO:0001731">
    <property type="term" value="P:formation of translation preinitiation complex"/>
    <property type="evidence" value="ECO:0000318"/>
    <property type="project" value="GO_Central"/>
</dbReference>
<dbReference type="Pfam" id="PF00076">
    <property type="entry name" value="RRM_1"/>
    <property type="match status" value="2"/>
</dbReference>
<dbReference type="SMART" id="SM00360">
    <property type="entry name" value="RRM"/>
    <property type="match status" value="2"/>
</dbReference>
<feature type="compositionally biased region" description="Acidic residues" evidence="3">
    <location>
        <begin position="54"/>
        <end position="63"/>
    </location>
</feature>
<dbReference type="InterPro" id="IPR000504">
    <property type="entry name" value="RRM_dom"/>
</dbReference>
<protein>
    <recommendedName>
        <fullName evidence="4">RRM domain-containing protein</fullName>
    </recommendedName>
</protein>
<feature type="compositionally biased region" description="Basic and acidic residues" evidence="3">
    <location>
        <begin position="262"/>
        <end position="274"/>
    </location>
</feature>
<feature type="region of interest" description="Disordered" evidence="3">
    <location>
        <begin position="253"/>
        <end position="280"/>
    </location>
</feature>
<reference evidence="5 6" key="1">
    <citation type="submission" date="2009-12" db="EMBL/GenBank/DDBJ databases">
        <title>The draft genome of Batrachochytrium dendrobatidis.</title>
        <authorList>
            <consortium name="US DOE Joint Genome Institute (JGI-PGF)"/>
            <person name="Kuo A."/>
            <person name="Salamov A."/>
            <person name="Schmutz J."/>
            <person name="Lucas S."/>
            <person name="Pitluck S."/>
            <person name="Rosenblum E."/>
            <person name="Stajich J."/>
            <person name="Eisen M."/>
            <person name="Grigoriev I.V."/>
        </authorList>
    </citation>
    <scope>NUCLEOTIDE SEQUENCE [LARGE SCALE GENOMIC DNA]</scope>
    <source>
        <strain evidence="6">JAM81 / FGSC 10211</strain>
    </source>
</reference>